<accession>A0AAV4ST25</accession>
<keyword evidence="6" id="KW-0539">Nucleus</keyword>
<dbReference type="GO" id="GO:0000981">
    <property type="term" value="F:DNA-binding transcription factor activity, RNA polymerase II-specific"/>
    <property type="evidence" value="ECO:0007669"/>
    <property type="project" value="TreeGrafter"/>
</dbReference>
<dbReference type="AlphaFoldDB" id="A0AAV4ST25"/>
<dbReference type="EMBL" id="BPLR01010183">
    <property type="protein sequence ID" value="GIY37568.1"/>
    <property type="molecule type" value="Genomic_DNA"/>
</dbReference>
<feature type="domain" description="C2H2-type" evidence="8">
    <location>
        <begin position="41"/>
        <end position="63"/>
    </location>
</feature>
<evidence type="ECO:0000256" key="6">
    <source>
        <dbReference type="ARBA" id="ARBA00023242"/>
    </source>
</evidence>
<dbReference type="SMART" id="SM00355">
    <property type="entry name" value="ZnF_C2H2"/>
    <property type="match status" value="2"/>
</dbReference>
<gene>
    <name evidence="9" type="ORF">CEXT_697371</name>
</gene>
<evidence type="ECO:0000256" key="7">
    <source>
        <dbReference type="PROSITE-ProRule" id="PRU00042"/>
    </source>
</evidence>
<evidence type="ECO:0000256" key="1">
    <source>
        <dbReference type="ARBA" id="ARBA00004123"/>
    </source>
</evidence>
<dbReference type="PANTHER" id="PTHR23235:SF120">
    <property type="entry name" value="KRUPPEL-LIKE FACTOR 15"/>
    <property type="match status" value="1"/>
</dbReference>
<proteinExistence type="predicted"/>
<evidence type="ECO:0000313" key="10">
    <source>
        <dbReference type="Proteomes" id="UP001054945"/>
    </source>
</evidence>
<dbReference type="Pfam" id="PF00096">
    <property type="entry name" value="zf-C2H2"/>
    <property type="match status" value="2"/>
</dbReference>
<organism evidence="9 10">
    <name type="scientific">Caerostris extrusa</name>
    <name type="common">Bark spider</name>
    <name type="synonym">Caerostris bankana</name>
    <dbReference type="NCBI Taxonomy" id="172846"/>
    <lineage>
        <taxon>Eukaryota</taxon>
        <taxon>Metazoa</taxon>
        <taxon>Ecdysozoa</taxon>
        <taxon>Arthropoda</taxon>
        <taxon>Chelicerata</taxon>
        <taxon>Arachnida</taxon>
        <taxon>Araneae</taxon>
        <taxon>Araneomorphae</taxon>
        <taxon>Entelegynae</taxon>
        <taxon>Araneoidea</taxon>
        <taxon>Araneidae</taxon>
        <taxon>Caerostris</taxon>
    </lineage>
</organism>
<evidence type="ECO:0000256" key="5">
    <source>
        <dbReference type="ARBA" id="ARBA00022833"/>
    </source>
</evidence>
<dbReference type="PROSITE" id="PS50157">
    <property type="entry name" value="ZINC_FINGER_C2H2_2"/>
    <property type="match status" value="2"/>
</dbReference>
<sequence length="68" mass="8159">MVPAMPCEKPYQCSWDKCDWRFARSDELTRHFRKHTGAKPFKCKVCDRSFARSDHLALHMKRHIPKIK</sequence>
<evidence type="ECO:0000256" key="2">
    <source>
        <dbReference type="ARBA" id="ARBA00022723"/>
    </source>
</evidence>
<keyword evidence="10" id="KW-1185">Reference proteome</keyword>
<dbReference type="FunFam" id="3.30.160.60:FF:002123">
    <property type="entry name" value="C2H2 transcription factor, putative"/>
    <property type="match status" value="1"/>
</dbReference>
<dbReference type="GO" id="GO:0005634">
    <property type="term" value="C:nucleus"/>
    <property type="evidence" value="ECO:0007669"/>
    <property type="project" value="UniProtKB-SubCell"/>
</dbReference>
<keyword evidence="2" id="KW-0479">Metal-binding</keyword>
<reference evidence="9 10" key="1">
    <citation type="submission" date="2021-06" db="EMBL/GenBank/DDBJ databases">
        <title>Caerostris extrusa draft genome.</title>
        <authorList>
            <person name="Kono N."/>
            <person name="Arakawa K."/>
        </authorList>
    </citation>
    <scope>NUCLEOTIDE SEQUENCE [LARGE SCALE GENOMIC DNA]</scope>
</reference>
<dbReference type="SUPFAM" id="SSF57667">
    <property type="entry name" value="beta-beta-alpha zinc fingers"/>
    <property type="match status" value="1"/>
</dbReference>
<dbReference type="Proteomes" id="UP001054945">
    <property type="component" value="Unassembled WGS sequence"/>
</dbReference>
<comment type="caution">
    <text evidence="9">The sequence shown here is derived from an EMBL/GenBank/DDBJ whole genome shotgun (WGS) entry which is preliminary data.</text>
</comment>
<comment type="subcellular location">
    <subcellularLocation>
        <location evidence="1">Nucleus</location>
    </subcellularLocation>
</comment>
<keyword evidence="5" id="KW-0862">Zinc</keyword>
<dbReference type="FunFam" id="3.30.160.60:FF:000018">
    <property type="entry name" value="Krueppel-like factor 15"/>
    <property type="match status" value="1"/>
</dbReference>
<feature type="domain" description="C2H2-type" evidence="8">
    <location>
        <begin position="11"/>
        <end position="40"/>
    </location>
</feature>
<dbReference type="PANTHER" id="PTHR23235">
    <property type="entry name" value="KRUEPPEL-LIKE TRANSCRIPTION FACTOR"/>
    <property type="match status" value="1"/>
</dbReference>
<evidence type="ECO:0000313" key="9">
    <source>
        <dbReference type="EMBL" id="GIY37568.1"/>
    </source>
</evidence>
<dbReference type="GO" id="GO:0000978">
    <property type="term" value="F:RNA polymerase II cis-regulatory region sequence-specific DNA binding"/>
    <property type="evidence" value="ECO:0007669"/>
    <property type="project" value="TreeGrafter"/>
</dbReference>
<dbReference type="Gene3D" id="3.30.160.60">
    <property type="entry name" value="Classic Zinc Finger"/>
    <property type="match status" value="2"/>
</dbReference>
<dbReference type="InterPro" id="IPR036236">
    <property type="entry name" value="Znf_C2H2_sf"/>
</dbReference>
<evidence type="ECO:0000256" key="3">
    <source>
        <dbReference type="ARBA" id="ARBA00022737"/>
    </source>
</evidence>
<evidence type="ECO:0000259" key="8">
    <source>
        <dbReference type="PROSITE" id="PS50157"/>
    </source>
</evidence>
<dbReference type="GO" id="GO:0008270">
    <property type="term" value="F:zinc ion binding"/>
    <property type="evidence" value="ECO:0007669"/>
    <property type="project" value="UniProtKB-KW"/>
</dbReference>
<keyword evidence="4 7" id="KW-0863">Zinc-finger</keyword>
<dbReference type="InterPro" id="IPR013087">
    <property type="entry name" value="Znf_C2H2_type"/>
</dbReference>
<dbReference type="PROSITE" id="PS00028">
    <property type="entry name" value="ZINC_FINGER_C2H2_1"/>
    <property type="match status" value="2"/>
</dbReference>
<evidence type="ECO:0000256" key="4">
    <source>
        <dbReference type="ARBA" id="ARBA00022771"/>
    </source>
</evidence>
<name>A0AAV4ST25_CAEEX</name>
<keyword evidence="3" id="KW-0677">Repeat</keyword>
<protein>
    <recommendedName>
        <fullName evidence="8">C2H2-type domain-containing protein</fullName>
    </recommendedName>
</protein>